<organism evidence="2 3">
    <name type="scientific">Candidatus Odoribacter faecigallinarum</name>
    <dbReference type="NCBI Taxonomy" id="2838706"/>
    <lineage>
        <taxon>Bacteria</taxon>
        <taxon>Pseudomonadati</taxon>
        <taxon>Bacteroidota</taxon>
        <taxon>Bacteroidia</taxon>
        <taxon>Bacteroidales</taxon>
        <taxon>Odoribacteraceae</taxon>
        <taxon>Odoribacter</taxon>
    </lineage>
</organism>
<dbReference type="EMBL" id="DXFT01000144">
    <property type="protein sequence ID" value="HIX03927.1"/>
    <property type="molecule type" value="Genomic_DNA"/>
</dbReference>
<dbReference type="InterPro" id="IPR001387">
    <property type="entry name" value="Cro/C1-type_HTH"/>
</dbReference>
<dbReference type="Pfam" id="PF01381">
    <property type="entry name" value="HTH_3"/>
    <property type="match status" value="1"/>
</dbReference>
<comment type="caution">
    <text evidence="2">The sequence shown here is derived from an EMBL/GenBank/DDBJ whole genome shotgun (WGS) entry which is preliminary data.</text>
</comment>
<gene>
    <name evidence="2" type="ORF">H9863_07425</name>
</gene>
<reference evidence="2" key="2">
    <citation type="submission" date="2021-04" db="EMBL/GenBank/DDBJ databases">
        <authorList>
            <person name="Gilroy R."/>
        </authorList>
    </citation>
    <scope>NUCLEOTIDE SEQUENCE</scope>
    <source>
        <strain evidence="2">23274</strain>
    </source>
</reference>
<dbReference type="Gene3D" id="3.30.2020.40">
    <property type="entry name" value="Uncharacterised protein PF10387, DUF2442"/>
    <property type="match status" value="1"/>
</dbReference>
<accession>A0A9D2ACL2</accession>
<dbReference type="AlphaFoldDB" id="A0A9D2ACL2"/>
<reference evidence="2" key="1">
    <citation type="journal article" date="2021" name="PeerJ">
        <title>Extensive microbial diversity within the chicken gut microbiome revealed by metagenomics and culture.</title>
        <authorList>
            <person name="Gilroy R."/>
            <person name="Ravi A."/>
            <person name="Getino M."/>
            <person name="Pursley I."/>
            <person name="Horton D.L."/>
            <person name="Alikhan N.F."/>
            <person name="Baker D."/>
            <person name="Gharbi K."/>
            <person name="Hall N."/>
            <person name="Watson M."/>
            <person name="Adriaenssens E.M."/>
            <person name="Foster-Nyarko E."/>
            <person name="Jarju S."/>
            <person name="Secka A."/>
            <person name="Antonio M."/>
            <person name="Oren A."/>
            <person name="Chaudhuri R.R."/>
            <person name="La Ragione R."/>
            <person name="Hildebrand F."/>
            <person name="Pallen M.J."/>
        </authorList>
    </citation>
    <scope>NUCLEOTIDE SEQUENCE</scope>
    <source>
        <strain evidence="2">23274</strain>
    </source>
</reference>
<dbReference type="Pfam" id="PF10387">
    <property type="entry name" value="DUF2442"/>
    <property type="match status" value="1"/>
</dbReference>
<evidence type="ECO:0000313" key="2">
    <source>
        <dbReference type="EMBL" id="HIX03927.1"/>
    </source>
</evidence>
<sequence>MKITKIWFENNRLYGLADDGRILWQSLLYYRRLLMASDKERSEYEINALGIRWEKLDEDVSFESFEYDDPEPSGISKVLLSHPELNLSAVARRMGIQQSLLAAYANGTKKPSQERCEEILQTIRSIGRELAAV</sequence>
<evidence type="ECO:0000259" key="1">
    <source>
        <dbReference type="Pfam" id="PF01381"/>
    </source>
</evidence>
<dbReference type="CDD" id="cd00093">
    <property type="entry name" value="HTH_XRE"/>
    <property type="match status" value="1"/>
</dbReference>
<dbReference type="InterPro" id="IPR018841">
    <property type="entry name" value="DUF2442"/>
</dbReference>
<protein>
    <submittedName>
        <fullName evidence="2">DUF2442 domain-containing protein</fullName>
    </submittedName>
</protein>
<proteinExistence type="predicted"/>
<name>A0A9D2ACL2_9BACT</name>
<dbReference type="Proteomes" id="UP000824202">
    <property type="component" value="Unassembled WGS sequence"/>
</dbReference>
<evidence type="ECO:0000313" key="3">
    <source>
        <dbReference type="Proteomes" id="UP000824202"/>
    </source>
</evidence>
<feature type="domain" description="HTH cro/C1-type" evidence="1">
    <location>
        <begin position="85"/>
        <end position="122"/>
    </location>
</feature>